<proteinExistence type="predicted"/>
<dbReference type="GeneID" id="27702300"/>
<organism evidence="1 2">
    <name type="scientific">Cladophialophora bantiana (strain ATCC 10958 / CBS 173.52 / CDC B-1940 / NIH 8579)</name>
    <name type="common">Xylohypha bantiana</name>
    <dbReference type="NCBI Taxonomy" id="1442370"/>
    <lineage>
        <taxon>Eukaryota</taxon>
        <taxon>Fungi</taxon>
        <taxon>Dikarya</taxon>
        <taxon>Ascomycota</taxon>
        <taxon>Pezizomycotina</taxon>
        <taxon>Eurotiomycetes</taxon>
        <taxon>Chaetothyriomycetidae</taxon>
        <taxon>Chaetothyriales</taxon>
        <taxon>Herpotrichiellaceae</taxon>
        <taxon>Cladophialophora</taxon>
    </lineage>
</organism>
<dbReference type="Proteomes" id="UP000053789">
    <property type="component" value="Unassembled WGS sequence"/>
</dbReference>
<reference evidence="1" key="1">
    <citation type="submission" date="2015-01" db="EMBL/GenBank/DDBJ databases">
        <title>The Genome Sequence of Cladophialophora bantiana CBS 173.52.</title>
        <authorList>
            <consortium name="The Broad Institute Genomics Platform"/>
            <person name="Cuomo C."/>
            <person name="de Hoog S."/>
            <person name="Gorbushina A."/>
            <person name="Stielow B."/>
            <person name="Teixiera M."/>
            <person name="Abouelleil A."/>
            <person name="Chapman S.B."/>
            <person name="Priest M."/>
            <person name="Young S.K."/>
            <person name="Wortman J."/>
            <person name="Nusbaum C."/>
            <person name="Birren B."/>
        </authorList>
    </citation>
    <scope>NUCLEOTIDE SEQUENCE [LARGE SCALE GENOMIC DNA]</scope>
    <source>
        <strain evidence="1">CBS 173.52</strain>
    </source>
</reference>
<dbReference type="EMBL" id="KN846994">
    <property type="protein sequence ID" value="KIW89942.1"/>
    <property type="molecule type" value="Genomic_DNA"/>
</dbReference>
<evidence type="ECO:0000313" key="2">
    <source>
        <dbReference type="Proteomes" id="UP000053789"/>
    </source>
</evidence>
<accession>A0A0D2FTS8</accession>
<keyword evidence="2" id="KW-1185">Reference proteome</keyword>
<dbReference type="OrthoDB" id="2117996at2759"/>
<gene>
    <name evidence="1" type="ORF">Z519_09372</name>
</gene>
<evidence type="ECO:0000313" key="1">
    <source>
        <dbReference type="EMBL" id="KIW89942.1"/>
    </source>
</evidence>
<dbReference type="RefSeq" id="XP_016616611.1">
    <property type="nucleotide sequence ID" value="XM_016767095.1"/>
</dbReference>
<protein>
    <submittedName>
        <fullName evidence="1">Uncharacterized protein</fullName>
    </submittedName>
</protein>
<dbReference type="AlphaFoldDB" id="A0A0D2FTS8"/>
<dbReference type="HOGENOM" id="CLU_2133238_0_0_1"/>
<name>A0A0D2FTS8_CLAB1</name>
<dbReference type="VEuPathDB" id="FungiDB:Z519_09372"/>
<sequence>MQHYLSSLLGALPLVASHGLNRLRIEDIGSAQNNWAHNTGIVSTFLFNAATFAGGNLAAQVQLSPNAKKTSSINHNAALDAVFLNVASPNALVVQANDVLFGEQMFNNVVISL</sequence>